<evidence type="ECO:0000256" key="1">
    <source>
        <dbReference type="ARBA" id="ARBA00010815"/>
    </source>
</evidence>
<evidence type="ECO:0000256" key="3">
    <source>
        <dbReference type="ARBA" id="ARBA00022679"/>
    </source>
</evidence>
<dbReference type="SUPFAM" id="SSF53335">
    <property type="entry name" value="S-adenosyl-L-methionine-dependent methyltransferases"/>
    <property type="match status" value="1"/>
</dbReference>
<gene>
    <name evidence="7" type="ORF">SAMN02583745_00296</name>
</gene>
<proteinExistence type="inferred from homology"/>
<dbReference type="Proteomes" id="UP000242642">
    <property type="component" value="Unassembled WGS sequence"/>
</dbReference>
<feature type="active site" evidence="6">
    <location>
        <position position="378"/>
    </location>
</feature>
<dbReference type="GO" id="GO:0008168">
    <property type="term" value="F:methyltransferase activity"/>
    <property type="evidence" value="ECO:0007669"/>
    <property type="project" value="UniProtKB-KW"/>
</dbReference>
<evidence type="ECO:0000256" key="5">
    <source>
        <dbReference type="ARBA" id="ARBA00023098"/>
    </source>
</evidence>
<evidence type="ECO:0000256" key="4">
    <source>
        <dbReference type="ARBA" id="ARBA00022691"/>
    </source>
</evidence>
<dbReference type="InterPro" id="IPR003333">
    <property type="entry name" value="CMAS"/>
</dbReference>
<dbReference type="Gene3D" id="3.40.50.150">
    <property type="entry name" value="Vaccinia Virus protein VP39"/>
    <property type="match status" value="1"/>
</dbReference>
<organism evidence="7 8">
    <name type="scientific">Thorsellia anophelis DSM 18579</name>
    <dbReference type="NCBI Taxonomy" id="1123402"/>
    <lineage>
        <taxon>Bacteria</taxon>
        <taxon>Pseudomonadati</taxon>
        <taxon>Pseudomonadota</taxon>
        <taxon>Gammaproteobacteria</taxon>
        <taxon>Enterobacterales</taxon>
        <taxon>Thorselliaceae</taxon>
        <taxon>Thorsellia</taxon>
    </lineage>
</organism>
<sequence>MISQTINTKTTDVFLRALSCLDAGSLVLELPNGKTYQFEGNKPGPHAHLILHEFSVISNLALRGDIAFAEDYRDGHWDSPDIAALVECAILNYDALSRYIAGSWVQRFLSQVFYLFKRNSKRGSKKNIHAHYDLGNEFYSLWLDETMTYSSAIYQQGNETLASAQRNKYDRILNKFNQPSSLLEIGCGWGGFADRVANPHSNFVLDHHLKALTISDAQFQFAKNRLSGHEEKINIALEDYRDVQGKFDGIVSIEMFEAVGEKYWKTYFDKVKSLLSKEGKAVIQTITIADPHFEAYRKSGDAIRSFIFPGGMLPSPERFDQVALNSGLKTEDHYFFGKDYAKTLLTWLDNFDGVQKSVLACGFDMPFIRLWRFYLAYCAGAFNAERINVMQIELHHN</sequence>
<accession>A0A1H9YPX1</accession>
<evidence type="ECO:0000313" key="8">
    <source>
        <dbReference type="Proteomes" id="UP000242642"/>
    </source>
</evidence>
<dbReference type="InterPro" id="IPR050723">
    <property type="entry name" value="CFA/CMAS"/>
</dbReference>
<dbReference type="PIRSF" id="PIRSF003085">
    <property type="entry name" value="CMAS"/>
    <property type="match status" value="1"/>
</dbReference>
<protein>
    <submittedName>
        <fullName evidence="7">Cyclopropane-fatty-acyl-phospholipid synthase</fullName>
    </submittedName>
</protein>
<reference evidence="8" key="1">
    <citation type="submission" date="2016-10" db="EMBL/GenBank/DDBJ databases">
        <authorList>
            <person name="Varghese N."/>
            <person name="Submissions S."/>
        </authorList>
    </citation>
    <scope>NUCLEOTIDE SEQUENCE [LARGE SCALE GENOMIC DNA]</scope>
    <source>
        <strain evidence="8">DSM 18579</strain>
    </source>
</reference>
<dbReference type="InterPro" id="IPR029063">
    <property type="entry name" value="SAM-dependent_MTases_sf"/>
</dbReference>
<keyword evidence="8" id="KW-1185">Reference proteome</keyword>
<evidence type="ECO:0000313" key="7">
    <source>
        <dbReference type="EMBL" id="SES71187.1"/>
    </source>
</evidence>
<dbReference type="Pfam" id="PF02353">
    <property type="entry name" value="CMAS"/>
    <property type="match status" value="1"/>
</dbReference>
<keyword evidence="5" id="KW-0443">Lipid metabolism</keyword>
<dbReference type="GO" id="GO:0032259">
    <property type="term" value="P:methylation"/>
    <property type="evidence" value="ECO:0007669"/>
    <property type="project" value="UniProtKB-KW"/>
</dbReference>
<name>A0A1H9YPX1_9GAMM</name>
<dbReference type="RefSeq" id="WP_093317090.1">
    <property type="nucleotide sequence ID" value="NZ_FOHV01000002.1"/>
</dbReference>
<evidence type="ECO:0000256" key="6">
    <source>
        <dbReference type="PIRSR" id="PIRSR003085-1"/>
    </source>
</evidence>
<dbReference type="STRING" id="1123402.SAMN02583745_00296"/>
<dbReference type="PANTHER" id="PTHR43667:SF2">
    <property type="entry name" value="FATTY ACID C-METHYL TRANSFERASE"/>
    <property type="match status" value="1"/>
</dbReference>
<evidence type="ECO:0000256" key="2">
    <source>
        <dbReference type="ARBA" id="ARBA00022603"/>
    </source>
</evidence>
<dbReference type="CDD" id="cd02440">
    <property type="entry name" value="AdoMet_MTases"/>
    <property type="match status" value="1"/>
</dbReference>
<keyword evidence="4" id="KW-0949">S-adenosyl-L-methionine</keyword>
<dbReference type="GO" id="GO:0008610">
    <property type="term" value="P:lipid biosynthetic process"/>
    <property type="evidence" value="ECO:0007669"/>
    <property type="project" value="InterPro"/>
</dbReference>
<dbReference type="EMBL" id="FOHV01000002">
    <property type="protein sequence ID" value="SES71187.1"/>
    <property type="molecule type" value="Genomic_DNA"/>
</dbReference>
<dbReference type="OrthoDB" id="9782855at2"/>
<keyword evidence="3" id="KW-0808">Transferase</keyword>
<comment type="similarity">
    <text evidence="1">Belongs to the CFA/CMAS family.</text>
</comment>
<dbReference type="PANTHER" id="PTHR43667">
    <property type="entry name" value="CYCLOPROPANE-FATTY-ACYL-PHOSPHOLIPID SYNTHASE"/>
    <property type="match status" value="1"/>
</dbReference>
<dbReference type="AlphaFoldDB" id="A0A1H9YPX1"/>
<keyword evidence="2" id="KW-0489">Methyltransferase</keyword>